<organism evidence="2 3">
    <name type="scientific">Streptomyces ipomoeae</name>
    <dbReference type="NCBI Taxonomy" id="103232"/>
    <lineage>
        <taxon>Bacteria</taxon>
        <taxon>Bacillati</taxon>
        <taxon>Actinomycetota</taxon>
        <taxon>Actinomycetes</taxon>
        <taxon>Kitasatosporales</taxon>
        <taxon>Streptomycetaceae</taxon>
        <taxon>Streptomyces</taxon>
    </lineage>
</organism>
<evidence type="ECO:0000313" key="2">
    <source>
        <dbReference type="EMBL" id="TQE27342.1"/>
    </source>
</evidence>
<evidence type="ECO:0000256" key="1">
    <source>
        <dbReference type="SAM" id="MobiDB-lite"/>
    </source>
</evidence>
<proteinExistence type="predicted"/>
<dbReference type="Proteomes" id="UP000318720">
    <property type="component" value="Unassembled WGS sequence"/>
</dbReference>
<name>A0AAE8VZ65_9ACTN</name>
<feature type="compositionally biased region" description="Polar residues" evidence="1">
    <location>
        <begin position="1"/>
        <end position="12"/>
    </location>
</feature>
<dbReference type="RefSeq" id="WP_048820796.1">
    <property type="nucleotide sequence ID" value="NZ_CP182305.1"/>
</dbReference>
<dbReference type="EMBL" id="SPAZ01000229">
    <property type="protein sequence ID" value="TQE27342.1"/>
    <property type="molecule type" value="Genomic_DNA"/>
</dbReference>
<reference evidence="2 3" key="1">
    <citation type="submission" date="2019-03" db="EMBL/GenBank/DDBJ databases">
        <title>Comparative genomic analyses of the sweetpotato soil rot pathogen, Streptomyces ipomoeae.</title>
        <authorList>
            <person name="Ruschel Soares N."/>
            <person name="Badger J.H."/>
            <person name="Huguet-Tapia J.C."/>
            <person name="Clark C.A."/>
            <person name="Pettis G.S."/>
        </authorList>
    </citation>
    <scope>NUCLEOTIDE SEQUENCE [LARGE SCALE GENOMIC DNA]</scope>
    <source>
        <strain evidence="2 3">88-35</strain>
    </source>
</reference>
<sequence length="75" mass="7893">MRAVSTARSSSPYRPRHHATSSRIPAGGGASRPFRSAHSPTIDRTTSHSGGLRRRPLSSSDTDEGLLPSALAISP</sequence>
<evidence type="ECO:0000313" key="3">
    <source>
        <dbReference type="Proteomes" id="UP000318720"/>
    </source>
</evidence>
<comment type="caution">
    <text evidence="2">The sequence shown here is derived from an EMBL/GenBank/DDBJ whole genome shotgun (WGS) entry which is preliminary data.</text>
</comment>
<feature type="region of interest" description="Disordered" evidence="1">
    <location>
        <begin position="1"/>
        <end position="75"/>
    </location>
</feature>
<accession>A0AAE8VZ65</accession>
<dbReference type="AlphaFoldDB" id="A0AAE8VZ65"/>
<gene>
    <name evidence="2" type="ORF">Sipo8835_27910</name>
</gene>
<protein>
    <submittedName>
        <fullName evidence="2">Uncharacterized protein</fullName>
    </submittedName>
</protein>